<dbReference type="InterPro" id="IPR004000">
    <property type="entry name" value="Actin"/>
</dbReference>
<evidence type="ECO:0000256" key="2">
    <source>
        <dbReference type="SAM" id="MobiDB-lite"/>
    </source>
</evidence>
<reference evidence="3" key="2">
    <citation type="journal article" date="2007" name="Science">
        <title>Draft genome sequence of the sexually transmitted pathogen Trichomonas vaginalis.</title>
        <authorList>
            <person name="Carlton J.M."/>
            <person name="Hirt R.P."/>
            <person name="Silva J.C."/>
            <person name="Delcher A.L."/>
            <person name="Schatz M."/>
            <person name="Zhao Q."/>
            <person name="Wortman J.R."/>
            <person name="Bidwell S.L."/>
            <person name="Alsmark U.C.M."/>
            <person name="Besteiro S."/>
            <person name="Sicheritz-Ponten T."/>
            <person name="Noel C.J."/>
            <person name="Dacks J.B."/>
            <person name="Foster P.G."/>
            <person name="Simillion C."/>
            <person name="Van de Peer Y."/>
            <person name="Miranda-Saavedra D."/>
            <person name="Barton G.J."/>
            <person name="Westrop G.D."/>
            <person name="Mueller S."/>
            <person name="Dessi D."/>
            <person name="Fiori P.L."/>
            <person name="Ren Q."/>
            <person name="Paulsen I."/>
            <person name="Zhang H."/>
            <person name="Bastida-Corcuera F.D."/>
            <person name="Simoes-Barbosa A."/>
            <person name="Brown M.T."/>
            <person name="Hayes R.D."/>
            <person name="Mukherjee M."/>
            <person name="Okumura C.Y."/>
            <person name="Schneider R."/>
            <person name="Smith A.J."/>
            <person name="Vanacova S."/>
            <person name="Villalvazo M."/>
            <person name="Haas B.J."/>
            <person name="Pertea M."/>
            <person name="Feldblyum T.V."/>
            <person name="Utterback T.R."/>
            <person name="Shu C.L."/>
            <person name="Osoegawa K."/>
            <person name="de Jong P.J."/>
            <person name="Hrdy I."/>
            <person name="Horvathova L."/>
            <person name="Zubacova Z."/>
            <person name="Dolezal P."/>
            <person name="Malik S.B."/>
            <person name="Logsdon J.M. Jr."/>
            <person name="Henze K."/>
            <person name="Gupta A."/>
            <person name="Wang C.C."/>
            <person name="Dunne R.L."/>
            <person name="Upcroft J.A."/>
            <person name="Upcroft P."/>
            <person name="White O."/>
            <person name="Salzberg S.L."/>
            <person name="Tang P."/>
            <person name="Chiu C.-H."/>
            <person name="Lee Y.-S."/>
            <person name="Embley T.M."/>
            <person name="Coombs G.H."/>
            <person name="Mottram J.C."/>
            <person name="Tachezy J."/>
            <person name="Fraser-Liggett C.M."/>
            <person name="Johnson P.J."/>
        </authorList>
    </citation>
    <scope>NUCLEOTIDE SEQUENCE [LARGE SCALE GENOMIC DNA]</scope>
    <source>
        <strain evidence="3">G3</strain>
    </source>
</reference>
<dbReference type="PRINTS" id="PR00190">
    <property type="entry name" value="ACTIN"/>
</dbReference>
<evidence type="ECO:0000313" key="3">
    <source>
        <dbReference type="EMBL" id="EAX92523.1"/>
    </source>
</evidence>
<dbReference type="Gene3D" id="3.30.420.40">
    <property type="match status" value="3"/>
</dbReference>
<dbReference type="FunFam" id="3.30.420.40:FF:000050">
    <property type="entry name" value="Actin, alpha skeletal muscle"/>
    <property type="match status" value="1"/>
</dbReference>
<proteinExistence type="inferred from homology"/>
<dbReference type="InterPro" id="IPR043129">
    <property type="entry name" value="ATPase_NBD"/>
</dbReference>
<dbReference type="PANTHER" id="PTHR11937">
    <property type="entry name" value="ACTIN"/>
    <property type="match status" value="1"/>
</dbReference>
<dbReference type="Pfam" id="PF00022">
    <property type="entry name" value="Actin"/>
    <property type="match status" value="2"/>
</dbReference>
<dbReference type="SMR" id="A2FRF9"/>
<dbReference type="RefSeq" id="XP_001305453.1">
    <property type="nucleotide sequence ID" value="XM_001305452.1"/>
</dbReference>
<dbReference type="SUPFAM" id="SSF53067">
    <property type="entry name" value="Actin-like ATPase domain"/>
    <property type="match status" value="2"/>
</dbReference>
<sequence>MNSTPVVIDTGSGFTKVGFAGYYEPKVEFPTVVGVPKDSTALIGGKNVDFFVGNEVFTKSDLVDISKPIENGVIVNWDDIEKVWHHTYYNELLVVPDQHPVIITEKQCATQHAREKTIQMFFETFNVPGYYSGVQSVFALLSCGLTTGIVWDGGEGYSSVVPVYEGYQQPHAVLQSPICGEVLTKFFTDKLNAAGTDTSFLKPNDIAGLKENKCRVNRKIDENRAKTSQSLKRRKIFQKELHSQNESEAEADYDTAEVLFNPSIAQLSTPSIPETIVQSLLLVDTAVRYEMLPNVVLSGGCSMFSGLPERMESEIIGIDIKPLLQPGETLPPPKRRTHGETSIQNNSSLQSSSLQASSMQAAVKGQKISAKNSGFLGEKQQAQFSLDDDSLALTPEELHSMSPEEMLDLIDPNIKNDKNYKVPKLEDMIIPDPIDLRLKIPGDFLPPSQKYGLPLTNETLLLTENGYIIPYERYKCLIQYQKARKVKVPVGLNAHVTAPPERKNSVWIGGSVLGSLDQFPDLLISKEEYKETGSWIVQMKCYS</sequence>
<keyword evidence="4" id="KW-1185">Reference proteome</keyword>
<gene>
    <name evidence="3" type="ORF">TVAG_248040</name>
</gene>
<comment type="similarity">
    <text evidence="1">Belongs to the actin family.</text>
</comment>
<accession>A2FRF9</accession>
<dbReference type="InParanoid" id="A2FRF9"/>
<evidence type="ECO:0000256" key="1">
    <source>
        <dbReference type="RuleBase" id="RU000487"/>
    </source>
</evidence>
<dbReference type="Gene3D" id="3.90.640.10">
    <property type="entry name" value="Actin, Chain A, domain 4"/>
    <property type="match status" value="1"/>
</dbReference>
<dbReference type="EMBL" id="DS113963">
    <property type="protein sequence ID" value="EAX92523.1"/>
    <property type="molecule type" value="Genomic_DNA"/>
</dbReference>
<reference evidence="3" key="1">
    <citation type="submission" date="2006-10" db="EMBL/GenBank/DDBJ databases">
        <authorList>
            <person name="Amadeo P."/>
            <person name="Zhao Q."/>
            <person name="Wortman J."/>
            <person name="Fraser-Liggett C."/>
            <person name="Carlton J."/>
        </authorList>
    </citation>
    <scope>NUCLEOTIDE SEQUENCE</scope>
    <source>
        <strain evidence="3">G3</strain>
    </source>
</reference>
<dbReference type="eggNOG" id="KOG0676">
    <property type="taxonomic scope" value="Eukaryota"/>
</dbReference>
<dbReference type="KEGG" id="tva:4750235"/>
<protein>
    <submittedName>
        <fullName evidence="3">Actin family protein</fullName>
    </submittedName>
</protein>
<dbReference type="STRING" id="5722.A2FRF9"/>
<dbReference type="AlphaFoldDB" id="A2FRF9"/>
<dbReference type="SMART" id="SM00268">
    <property type="entry name" value="ACTIN"/>
    <property type="match status" value="1"/>
</dbReference>
<organism evidence="3 4">
    <name type="scientific">Trichomonas vaginalis (strain ATCC PRA-98 / G3)</name>
    <dbReference type="NCBI Taxonomy" id="412133"/>
    <lineage>
        <taxon>Eukaryota</taxon>
        <taxon>Metamonada</taxon>
        <taxon>Parabasalia</taxon>
        <taxon>Trichomonadida</taxon>
        <taxon>Trichomonadidae</taxon>
        <taxon>Trichomonas</taxon>
    </lineage>
</organism>
<dbReference type="VEuPathDB" id="TrichDB:TVAGG3_0042440"/>
<dbReference type="GO" id="GO:0015629">
    <property type="term" value="C:actin cytoskeleton"/>
    <property type="evidence" value="ECO:0000318"/>
    <property type="project" value="GO_Central"/>
</dbReference>
<feature type="region of interest" description="Disordered" evidence="2">
    <location>
        <begin position="323"/>
        <end position="351"/>
    </location>
</feature>
<name>A2FRF9_TRIV3</name>
<dbReference type="Proteomes" id="UP000001542">
    <property type="component" value="Unassembled WGS sequence"/>
</dbReference>
<evidence type="ECO:0000313" key="4">
    <source>
        <dbReference type="Proteomes" id="UP000001542"/>
    </source>
</evidence>
<dbReference type="VEuPathDB" id="TrichDB:TVAG_248040"/>